<accession>A0A2P6RFG5</accession>
<gene>
    <name evidence="2" type="ORF">RchiOBHm_Chr3g0487081</name>
</gene>
<dbReference type="InterPro" id="IPR046960">
    <property type="entry name" value="PPR_At4g14850-like_plant"/>
</dbReference>
<reference evidence="2 3" key="1">
    <citation type="journal article" date="2018" name="Nat. Genet.">
        <title>The Rosa genome provides new insights in the design of modern roses.</title>
        <authorList>
            <person name="Bendahmane M."/>
        </authorList>
    </citation>
    <scope>NUCLEOTIDE SEQUENCE [LARGE SCALE GENOMIC DNA]</scope>
    <source>
        <strain evidence="3">cv. Old Blush</strain>
    </source>
</reference>
<organism evidence="2 3">
    <name type="scientific">Rosa chinensis</name>
    <name type="common">China rose</name>
    <dbReference type="NCBI Taxonomy" id="74649"/>
    <lineage>
        <taxon>Eukaryota</taxon>
        <taxon>Viridiplantae</taxon>
        <taxon>Streptophyta</taxon>
        <taxon>Embryophyta</taxon>
        <taxon>Tracheophyta</taxon>
        <taxon>Spermatophyta</taxon>
        <taxon>Magnoliopsida</taxon>
        <taxon>eudicotyledons</taxon>
        <taxon>Gunneridae</taxon>
        <taxon>Pentapetalae</taxon>
        <taxon>rosids</taxon>
        <taxon>fabids</taxon>
        <taxon>Rosales</taxon>
        <taxon>Rosaceae</taxon>
        <taxon>Rosoideae</taxon>
        <taxon>Rosoideae incertae sedis</taxon>
        <taxon>Rosa</taxon>
    </lineage>
</organism>
<dbReference type="PANTHER" id="PTHR47926:SF433">
    <property type="entry name" value="PENTATRICOPEPTIDE REPEAT-CONTAINING PROTEIN"/>
    <property type="match status" value="1"/>
</dbReference>
<comment type="caution">
    <text evidence="2">The sequence shown here is derived from an EMBL/GenBank/DDBJ whole genome shotgun (WGS) entry which is preliminary data.</text>
</comment>
<evidence type="ECO:0000313" key="3">
    <source>
        <dbReference type="Proteomes" id="UP000238479"/>
    </source>
</evidence>
<dbReference type="InterPro" id="IPR046848">
    <property type="entry name" value="E_motif"/>
</dbReference>
<dbReference type="Pfam" id="PF20431">
    <property type="entry name" value="E_motif"/>
    <property type="match status" value="1"/>
</dbReference>
<dbReference type="STRING" id="74649.A0A2P6RFG5"/>
<dbReference type="Proteomes" id="UP000238479">
    <property type="component" value="Chromosome 3"/>
</dbReference>
<dbReference type="EMBL" id="PDCK01000041">
    <property type="protein sequence ID" value="PRQ45152.1"/>
    <property type="molecule type" value="Genomic_DNA"/>
</dbReference>
<name>A0A2P6RFG5_ROSCH</name>
<dbReference type="InterPro" id="IPR011990">
    <property type="entry name" value="TPR-like_helical_dom_sf"/>
</dbReference>
<feature type="chain" id="PRO_5015200487" description="Pentatricopeptide" evidence="1">
    <location>
        <begin position="19"/>
        <end position="88"/>
    </location>
</feature>
<proteinExistence type="predicted"/>
<dbReference type="Gene3D" id="1.25.40.10">
    <property type="entry name" value="Tetratricopeptide repeat domain"/>
    <property type="match status" value="1"/>
</dbReference>
<dbReference type="Gramene" id="PRQ45152">
    <property type="protein sequence ID" value="PRQ45152"/>
    <property type="gene ID" value="RchiOBHm_Chr3g0487081"/>
</dbReference>
<dbReference type="GO" id="GO:0009451">
    <property type="term" value="P:RNA modification"/>
    <property type="evidence" value="ECO:0007669"/>
    <property type="project" value="InterPro"/>
</dbReference>
<evidence type="ECO:0000256" key="1">
    <source>
        <dbReference type="SAM" id="SignalP"/>
    </source>
</evidence>
<keyword evidence="1" id="KW-0732">Signal</keyword>
<evidence type="ECO:0000313" key="2">
    <source>
        <dbReference type="EMBL" id="PRQ45152.1"/>
    </source>
</evidence>
<dbReference type="PANTHER" id="PTHR47926">
    <property type="entry name" value="PENTATRICOPEPTIDE REPEAT-CONTAINING PROTEIN"/>
    <property type="match status" value="1"/>
</dbReference>
<keyword evidence="3" id="KW-1185">Reference proteome</keyword>
<dbReference type="AlphaFoldDB" id="A0A2P6RFG5"/>
<dbReference type="GO" id="GO:0003723">
    <property type="term" value="F:RNA binding"/>
    <property type="evidence" value="ECO:0007669"/>
    <property type="project" value="InterPro"/>
</dbReference>
<protein>
    <recommendedName>
        <fullName evidence="4">Pentatricopeptide</fullName>
    </recommendedName>
</protein>
<sequence>MPFQLDIVIWCALLGACGLHSSLELGESAAEELDKLESDHAAIYSTLSRIHGERGVWNSVLELRKKMKEKGVQKQNAVSWVESARVIR</sequence>
<feature type="signal peptide" evidence="1">
    <location>
        <begin position="1"/>
        <end position="18"/>
    </location>
</feature>
<evidence type="ECO:0008006" key="4">
    <source>
        <dbReference type="Google" id="ProtNLM"/>
    </source>
</evidence>